<evidence type="ECO:0000313" key="4">
    <source>
        <dbReference type="Proteomes" id="UP000624279"/>
    </source>
</evidence>
<feature type="domain" description="HTH cro/C1-type" evidence="2">
    <location>
        <begin position="1"/>
        <end position="46"/>
    </location>
</feature>
<dbReference type="Proteomes" id="UP000624279">
    <property type="component" value="Unassembled WGS sequence"/>
</dbReference>
<dbReference type="PROSITE" id="PS50943">
    <property type="entry name" value="HTH_CROC1"/>
    <property type="match status" value="1"/>
</dbReference>
<keyword evidence="4" id="KW-1185">Reference proteome</keyword>
<protein>
    <submittedName>
        <fullName evidence="3">Helix-turn-helix domain-containing protein</fullName>
    </submittedName>
</protein>
<organism evidence="3 4">
    <name type="scientific">Undibacterium flavidum</name>
    <dbReference type="NCBI Taxonomy" id="2762297"/>
    <lineage>
        <taxon>Bacteria</taxon>
        <taxon>Pseudomonadati</taxon>
        <taxon>Pseudomonadota</taxon>
        <taxon>Betaproteobacteria</taxon>
        <taxon>Burkholderiales</taxon>
        <taxon>Oxalobacteraceae</taxon>
        <taxon>Undibacterium</taxon>
    </lineage>
</organism>
<proteinExistence type="predicted"/>
<dbReference type="InterPro" id="IPR010982">
    <property type="entry name" value="Lambda_DNA-bd_dom_sf"/>
</dbReference>
<sequence>MSIIELAAKSGLNRNTIANLEAGRGNVELNTLISICHVLKLAIQLIPEHETDIPKPNEMRNETPLYKLLKSKSQIENSASSLYQKLTEASTLHNLRETFAGLSSPVAETLASQFDDTINQSSSTTLEQHLAAVASPITQYRINNPQTSIQKQFKDTTPKPRSLSKRTADAATKPQKEKK</sequence>
<dbReference type="Pfam" id="PF01381">
    <property type="entry name" value="HTH_3"/>
    <property type="match status" value="1"/>
</dbReference>
<dbReference type="Gene3D" id="1.10.260.40">
    <property type="entry name" value="lambda repressor-like DNA-binding domains"/>
    <property type="match status" value="1"/>
</dbReference>
<accession>A0ABR6YBM6</accession>
<dbReference type="SUPFAM" id="SSF47413">
    <property type="entry name" value="lambda repressor-like DNA-binding domains"/>
    <property type="match status" value="1"/>
</dbReference>
<reference evidence="3 4" key="1">
    <citation type="submission" date="2020-08" db="EMBL/GenBank/DDBJ databases">
        <title>Novel species isolated from subtropical streams in China.</title>
        <authorList>
            <person name="Lu H."/>
        </authorList>
    </citation>
    <scope>NUCLEOTIDE SEQUENCE [LARGE SCALE GENOMIC DNA]</scope>
    <source>
        <strain evidence="3 4">LX15W</strain>
    </source>
</reference>
<evidence type="ECO:0000256" key="1">
    <source>
        <dbReference type="SAM" id="MobiDB-lite"/>
    </source>
</evidence>
<feature type="region of interest" description="Disordered" evidence="1">
    <location>
        <begin position="145"/>
        <end position="179"/>
    </location>
</feature>
<dbReference type="EMBL" id="JACOGA010000009">
    <property type="protein sequence ID" value="MBC3874033.1"/>
    <property type="molecule type" value="Genomic_DNA"/>
</dbReference>
<gene>
    <name evidence="3" type="ORF">H8K55_10550</name>
</gene>
<comment type="caution">
    <text evidence="3">The sequence shown here is derived from an EMBL/GenBank/DDBJ whole genome shotgun (WGS) entry which is preliminary data.</text>
</comment>
<dbReference type="CDD" id="cd00093">
    <property type="entry name" value="HTH_XRE"/>
    <property type="match status" value="1"/>
</dbReference>
<name>A0ABR6YBM6_9BURK</name>
<evidence type="ECO:0000313" key="3">
    <source>
        <dbReference type="EMBL" id="MBC3874033.1"/>
    </source>
</evidence>
<evidence type="ECO:0000259" key="2">
    <source>
        <dbReference type="PROSITE" id="PS50943"/>
    </source>
</evidence>
<dbReference type="InterPro" id="IPR001387">
    <property type="entry name" value="Cro/C1-type_HTH"/>
</dbReference>